<dbReference type="InterPro" id="IPR000731">
    <property type="entry name" value="SSD"/>
</dbReference>
<dbReference type="InterPro" id="IPR004869">
    <property type="entry name" value="MMPL_dom"/>
</dbReference>
<evidence type="ECO:0000256" key="1">
    <source>
        <dbReference type="ARBA" id="ARBA00004651"/>
    </source>
</evidence>
<gene>
    <name evidence="10" type="ORF">FGD71_031855</name>
</gene>
<feature type="transmembrane region" description="Helical" evidence="8">
    <location>
        <begin position="306"/>
        <end position="334"/>
    </location>
</feature>
<feature type="transmembrane region" description="Helical" evidence="8">
    <location>
        <begin position="638"/>
        <end position="655"/>
    </location>
</feature>
<comment type="caution">
    <text evidence="10">The sequence shown here is derived from an EMBL/GenBank/DDBJ whole genome shotgun (WGS) entry which is preliminary data.</text>
</comment>
<keyword evidence="11" id="KW-1185">Reference proteome</keyword>
<protein>
    <submittedName>
        <fullName evidence="10">MMPL family transporter</fullName>
    </submittedName>
</protein>
<evidence type="ECO:0000259" key="9">
    <source>
        <dbReference type="PROSITE" id="PS50156"/>
    </source>
</evidence>
<feature type="transmembrane region" description="Helical" evidence="8">
    <location>
        <begin position="523"/>
        <end position="542"/>
    </location>
</feature>
<feature type="domain" description="SSD" evidence="9">
    <location>
        <begin position="525"/>
        <end position="690"/>
    </location>
</feature>
<dbReference type="PROSITE" id="PS50156">
    <property type="entry name" value="SSD"/>
    <property type="match status" value="2"/>
</dbReference>
<dbReference type="Proteomes" id="UP000317378">
    <property type="component" value="Unassembled WGS sequence"/>
</dbReference>
<dbReference type="SUPFAM" id="SSF82866">
    <property type="entry name" value="Multidrug efflux transporter AcrB transmembrane domain"/>
    <property type="match status" value="2"/>
</dbReference>
<feature type="transmembrane region" description="Helical" evidence="8">
    <location>
        <begin position="230"/>
        <end position="250"/>
    </location>
</feature>
<keyword evidence="4 8" id="KW-0812">Transmembrane</keyword>
<reference evidence="10 11" key="1">
    <citation type="submission" date="2019-06" db="EMBL/GenBank/DDBJ databases">
        <title>Streptomyces sporangiiformans sp. nov., a novel actinomycete isolated from soil in Mount Song.</title>
        <authorList>
            <person name="Han L."/>
        </authorList>
    </citation>
    <scope>NUCLEOTIDE SEQUENCE [LARGE SCALE GENOMIC DNA]</scope>
    <source>
        <strain evidence="10 11">NEAU-SSA 1</strain>
    </source>
</reference>
<feature type="transmembrane region" description="Helical" evidence="8">
    <location>
        <begin position="667"/>
        <end position="691"/>
    </location>
</feature>
<dbReference type="InterPro" id="IPR050545">
    <property type="entry name" value="Mycobact_MmpL"/>
</dbReference>
<dbReference type="RefSeq" id="WP_119104010.1">
    <property type="nucleotide sequence ID" value="NZ_QXMJ01000177.1"/>
</dbReference>
<comment type="subcellular location">
    <subcellularLocation>
        <location evidence="1">Cell membrane</location>
        <topology evidence="1">Multi-pass membrane protein</topology>
    </subcellularLocation>
</comment>
<evidence type="ECO:0000256" key="7">
    <source>
        <dbReference type="SAM" id="MobiDB-lite"/>
    </source>
</evidence>
<accession>A0A505DCQ2</accession>
<evidence type="ECO:0000256" key="3">
    <source>
        <dbReference type="ARBA" id="ARBA00022475"/>
    </source>
</evidence>
<dbReference type="PANTHER" id="PTHR33406">
    <property type="entry name" value="MEMBRANE PROTEIN MJ1562-RELATED"/>
    <property type="match status" value="1"/>
</dbReference>
<evidence type="ECO:0000256" key="2">
    <source>
        <dbReference type="ARBA" id="ARBA00010157"/>
    </source>
</evidence>
<evidence type="ECO:0000313" key="10">
    <source>
        <dbReference type="EMBL" id="TPQ18368.1"/>
    </source>
</evidence>
<dbReference type="Gene3D" id="1.20.1640.10">
    <property type="entry name" value="Multidrug efflux transporter AcrB transmembrane domain"/>
    <property type="match status" value="2"/>
</dbReference>
<dbReference type="OrthoDB" id="7051771at2"/>
<evidence type="ECO:0000256" key="4">
    <source>
        <dbReference type="ARBA" id="ARBA00022692"/>
    </source>
</evidence>
<proteinExistence type="inferred from homology"/>
<feature type="region of interest" description="Disordered" evidence="7">
    <location>
        <begin position="739"/>
        <end position="852"/>
    </location>
</feature>
<keyword evidence="3" id="KW-1003">Cell membrane</keyword>
<dbReference type="AlphaFoldDB" id="A0A505DCQ2"/>
<feature type="transmembrane region" description="Helical" evidence="8">
    <location>
        <begin position="179"/>
        <end position="199"/>
    </location>
</feature>
<feature type="transmembrane region" description="Helical" evidence="8">
    <location>
        <begin position="367"/>
        <end position="387"/>
    </location>
</feature>
<evidence type="ECO:0000256" key="6">
    <source>
        <dbReference type="ARBA" id="ARBA00023136"/>
    </source>
</evidence>
<sequence length="852" mass="88461">MATFLYRLGRLTFRRRRLVVMLWVAVLAAIGIGAMSAPGTSSGALSVPGTQSQKAIDLLQKEFPQASADGATARVVFEAPSGQKLTSGANKAEVDSLVAKLEKSPQVSGVSDPFTSGLLSKSGTIAYAQVSYKVAQADVSGAAHAVQTDVVQQGEKAGLKVSLGGNAVKDKAASKAAELIGVGVAAVVLVITFGSMIAAGLPLLTAILGVAAAILSVTLATHFFDLASASTTLALMLGLAVAIDYALFIVSRYRNEIRDGHEPEEACGRALGTAGSAVVFAGLTVIVALSGLSVIGIGMLTSMGLASAFAVAVAVIIALTLLPAVLGFAGMRIMTSKLLTRRMKALERGEGESMGVRWARFVTRNPVKVLAVSVVGLALVAIPTMSLKMALNDDSGKPPGTTQRIAYDTLSKGFGPGFNGPLTVVVDARDSDNPKAAAQDAYTMLSKLDDVAAVRPPSFNQAGDVALLGAVPKSAPTSEATKDLVGEIRGHGGALHQDTGADLMVTGLTAVNIDVSTKLSDALVPYLAIVVGLALVLLLLVFRSIVIPLKAALGFLLSVVSTLGVLVAVFQWGWLKDLFGVDQTGPIVSLLPIVLIGVVFGLAMDYEVFLVSRMREEYVHGAEPTQAIVQGFRHSGRVVTAAAVIMVSVFSGFLLDAEVLIKSIGLGLAAAVFFDAFVVRMTIVPAVMALLGHRSWTLPKWLDRILPDVDVEGEKLRHALEAEPTDSAPEPVLAGVAAGVHTGSDDHGAPRTLTGVPTSGGPDTPTPAQQAPGKARGLSRLKKRRARGSDATAPADTKESEAPAQQAPGKAHGLSRLRQRRAQGGDATVPAETTESEAPVRRKLLKNPMRRS</sequence>
<feature type="compositionally biased region" description="Basic residues" evidence="7">
    <location>
        <begin position="841"/>
        <end position="852"/>
    </location>
</feature>
<evidence type="ECO:0000256" key="8">
    <source>
        <dbReference type="SAM" id="Phobius"/>
    </source>
</evidence>
<feature type="transmembrane region" description="Helical" evidence="8">
    <location>
        <begin position="206"/>
        <end position="224"/>
    </location>
</feature>
<dbReference type="EMBL" id="VCHX02000177">
    <property type="protein sequence ID" value="TPQ18368.1"/>
    <property type="molecule type" value="Genomic_DNA"/>
</dbReference>
<feature type="transmembrane region" description="Helical" evidence="8">
    <location>
        <begin position="587"/>
        <end position="606"/>
    </location>
</feature>
<name>A0A505DCQ2_9ACTN</name>
<feature type="compositionally biased region" description="Basic residues" evidence="7">
    <location>
        <begin position="777"/>
        <end position="786"/>
    </location>
</feature>
<feature type="transmembrane region" description="Helical" evidence="8">
    <location>
        <begin position="271"/>
        <end position="300"/>
    </location>
</feature>
<keyword evidence="6 8" id="KW-0472">Membrane</keyword>
<evidence type="ECO:0000313" key="11">
    <source>
        <dbReference type="Proteomes" id="UP000317378"/>
    </source>
</evidence>
<evidence type="ECO:0000256" key="5">
    <source>
        <dbReference type="ARBA" id="ARBA00022989"/>
    </source>
</evidence>
<dbReference type="PANTHER" id="PTHR33406:SF11">
    <property type="entry name" value="MEMBRANE PROTEIN SCO6666-RELATED"/>
    <property type="match status" value="1"/>
</dbReference>
<comment type="similarity">
    <text evidence="2">Belongs to the resistance-nodulation-cell division (RND) (TC 2.A.6) family. MmpL subfamily.</text>
</comment>
<feature type="domain" description="SSD" evidence="9">
    <location>
        <begin position="186"/>
        <end position="328"/>
    </location>
</feature>
<feature type="transmembrane region" description="Helical" evidence="8">
    <location>
        <begin position="554"/>
        <end position="575"/>
    </location>
</feature>
<organism evidence="10 11">
    <name type="scientific">Streptomyces sporangiiformans</name>
    <dbReference type="NCBI Taxonomy" id="2315329"/>
    <lineage>
        <taxon>Bacteria</taxon>
        <taxon>Bacillati</taxon>
        <taxon>Actinomycetota</taxon>
        <taxon>Actinomycetes</taxon>
        <taxon>Kitasatosporales</taxon>
        <taxon>Streptomycetaceae</taxon>
        <taxon>Streptomyces</taxon>
    </lineage>
</organism>
<keyword evidence="5 8" id="KW-1133">Transmembrane helix</keyword>
<dbReference type="GO" id="GO:0005886">
    <property type="term" value="C:plasma membrane"/>
    <property type="evidence" value="ECO:0007669"/>
    <property type="project" value="UniProtKB-SubCell"/>
</dbReference>
<dbReference type="Pfam" id="PF03176">
    <property type="entry name" value="MMPL"/>
    <property type="match status" value="2"/>
</dbReference>